<reference evidence="1 2" key="1">
    <citation type="submission" date="2014-04" db="EMBL/GenBank/DDBJ databases">
        <title>Evolutionary Origins and Diversification of the Mycorrhizal Mutualists.</title>
        <authorList>
            <consortium name="DOE Joint Genome Institute"/>
            <consortium name="Mycorrhizal Genomics Consortium"/>
            <person name="Kohler A."/>
            <person name="Kuo A."/>
            <person name="Nagy L.G."/>
            <person name="Floudas D."/>
            <person name="Copeland A."/>
            <person name="Barry K.W."/>
            <person name="Cichocki N."/>
            <person name="Veneault-Fourrey C."/>
            <person name="LaButti K."/>
            <person name="Lindquist E.A."/>
            <person name="Lipzen A."/>
            <person name="Lundell T."/>
            <person name="Morin E."/>
            <person name="Murat C."/>
            <person name="Riley R."/>
            <person name="Ohm R."/>
            <person name="Sun H."/>
            <person name="Tunlid A."/>
            <person name="Henrissat B."/>
            <person name="Grigoriev I.V."/>
            <person name="Hibbett D.S."/>
            <person name="Martin F."/>
        </authorList>
    </citation>
    <scope>NUCLEOTIDE SEQUENCE [LARGE SCALE GENOMIC DNA]</scope>
    <source>
        <strain evidence="1 2">Koide BX008</strain>
    </source>
</reference>
<sequence length="92" mass="10109">MPGTTHRYKSPLPHAVAVSSPAVGGWPQNPLIDNHIFCSMDFLKQHQTPGGSLNGLQETFHWVQKPVCPTKPFASDLVAWRQAQGDLVIHAL</sequence>
<dbReference type="AlphaFoldDB" id="A0A0C2S210"/>
<dbReference type="EMBL" id="KN818406">
    <property type="protein sequence ID" value="KIL56685.1"/>
    <property type="molecule type" value="Genomic_DNA"/>
</dbReference>
<gene>
    <name evidence="1" type="ORF">M378DRAFT_16873</name>
</gene>
<name>A0A0C2S210_AMAMK</name>
<evidence type="ECO:0000313" key="1">
    <source>
        <dbReference type="EMBL" id="KIL56685.1"/>
    </source>
</evidence>
<accession>A0A0C2S210</accession>
<protein>
    <submittedName>
        <fullName evidence="1">Uncharacterized protein</fullName>
    </submittedName>
</protein>
<organism evidence="1 2">
    <name type="scientific">Amanita muscaria (strain Koide BX008)</name>
    <dbReference type="NCBI Taxonomy" id="946122"/>
    <lineage>
        <taxon>Eukaryota</taxon>
        <taxon>Fungi</taxon>
        <taxon>Dikarya</taxon>
        <taxon>Basidiomycota</taxon>
        <taxon>Agaricomycotina</taxon>
        <taxon>Agaricomycetes</taxon>
        <taxon>Agaricomycetidae</taxon>
        <taxon>Agaricales</taxon>
        <taxon>Pluteineae</taxon>
        <taxon>Amanitaceae</taxon>
        <taxon>Amanita</taxon>
    </lineage>
</organism>
<keyword evidence="2" id="KW-1185">Reference proteome</keyword>
<evidence type="ECO:0000313" key="2">
    <source>
        <dbReference type="Proteomes" id="UP000054549"/>
    </source>
</evidence>
<dbReference type="InParanoid" id="A0A0C2S210"/>
<dbReference type="Proteomes" id="UP000054549">
    <property type="component" value="Unassembled WGS sequence"/>
</dbReference>
<proteinExistence type="predicted"/>
<dbReference type="HOGENOM" id="CLU_2412766_0_0_1"/>